<dbReference type="EMBL" id="MU276062">
    <property type="protein sequence ID" value="KAI0042515.1"/>
    <property type="molecule type" value="Genomic_DNA"/>
</dbReference>
<comment type="caution">
    <text evidence="1">The sequence shown here is derived from an EMBL/GenBank/DDBJ whole genome shotgun (WGS) entry which is preliminary data.</text>
</comment>
<sequence length="234" mass="25582">MLESEASRSRAPCANVCTATTALYLAQRQLVSGLCQEDIVQASFSRCLCLYARRKLPPPCRRCLPRWSNVWAPDARLQPRYFARDVRIPHPHPPRRPRAAGSAPRNPRLCLSSRGHLESVDVSRPRGAPLIETPSTASCDEPRNPSAFSTQPSPPQTATSNSSPCALDARCASGFGTTRFYPNINLLQALCTPVASSPSATDFGDRRCQRRRAHLAALIASPDSQGHSNTLIRP</sequence>
<accession>A0ACB8RES6</accession>
<name>A0ACB8RES6_9AGAM</name>
<evidence type="ECO:0000313" key="1">
    <source>
        <dbReference type="EMBL" id="KAI0042515.1"/>
    </source>
</evidence>
<organism evidence="1 2">
    <name type="scientific">Auriscalpium vulgare</name>
    <dbReference type="NCBI Taxonomy" id="40419"/>
    <lineage>
        <taxon>Eukaryota</taxon>
        <taxon>Fungi</taxon>
        <taxon>Dikarya</taxon>
        <taxon>Basidiomycota</taxon>
        <taxon>Agaricomycotina</taxon>
        <taxon>Agaricomycetes</taxon>
        <taxon>Russulales</taxon>
        <taxon>Auriscalpiaceae</taxon>
        <taxon>Auriscalpium</taxon>
    </lineage>
</organism>
<reference evidence="1" key="2">
    <citation type="journal article" date="2022" name="New Phytol.">
        <title>Evolutionary transition to the ectomycorrhizal habit in the genomes of a hyperdiverse lineage of mushroom-forming fungi.</title>
        <authorList>
            <person name="Looney B."/>
            <person name="Miyauchi S."/>
            <person name="Morin E."/>
            <person name="Drula E."/>
            <person name="Courty P.E."/>
            <person name="Kohler A."/>
            <person name="Kuo A."/>
            <person name="LaButti K."/>
            <person name="Pangilinan J."/>
            <person name="Lipzen A."/>
            <person name="Riley R."/>
            <person name="Andreopoulos W."/>
            <person name="He G."/>
            <person name="Johnson J."/>
            <person name="Nolan M."/>
            <person name="Tritt A."/>
            <person name="Barry K.W."/>
            <person name="Grigoriev I.V."/>
            <person name="Nagy L.G."/>
            <person name="Hibbett D."/>
            <person name="Henrissat B."/>
            <person name="Matheny P.B."/>
            <person name="Labbe J."/>
            <person name="Martin F.M."/>
        </authorList>
    </citation>
    <scope>NUCLEOTIDE SEQUENCE</scope>
    <source>
        <strain evidence="1">FP105234-sp</strain>
    </source>
</reference>
<evidence type="ECO:0000313" key="2">
    <source>
        <dbReference type="Proteomes" id="UP000814033"/>
    </source>
</evidence>
<proteinExistence type="predicted"/>
<dbReference type="Proteomes" id="UP000814033">
    <property type="component" value="Unassembled WGS sequence"/>
</dbReference>
<keyword evidence="2" id="KW-1185">Reference proteome</keyword>
<gene>
    <name evidence="1" type="ORF">FA95DRAFT_560568</name>
</gene>
<reference evidence="1" key="1">
    <citation type="submission" date="2021-02" db="EMBL/GenBank/DDBJ databases">
        <authorList>
            <consortium name="DOE Joint Genome Institute"/>
            <person name="Ahrendt S."/>
            <person name="Looney B.P."/>
            <person name="Miyauchi S."/>
            <person name="Morin E."/>
            <person name="Drula E."/>
            <person name="Courty P.E."/>
            <person name="Chicoki N."/>
            <person name="Fauchery L."/>
            <person name="Kohler A."/>
            <person name="Kuo A."/>
            <person name="Labutti K."/>
            <person name="Pangilinan J."/>
            <person name="Lipzen A."/>
            <person name="Riley R."/>
            <person name="Andreopoulos W."/>
            <person name="He G."/>
            <person name="Johnson J."/>
            <person name="Barry K.W."/>
            <person name="Grigoriev I.V."/>
            <person name="Nagy L."/>
            <person name="Hibbett D."/>
            <person name="Henrissat B."/>
            <person name="Matheny P.B."/>
            <person name="Labbe J."/>
            <person name="Martin F."/>
        </authorList>
    </citation>
    <scope>NUCLEOTIDE SEQUENCE</scope>
    <source>
        <strain evidence="1">FP105234-sp</strain>
    </source>
</reference>
<protein>
    <submittedName>
        <fullName evidence="1">Uncharacterized protein</fullName>
    </submittedName>
</protein>